<proteinExistence type="predicted"/>
<reference evidence="1" key="1">
    <citation type="submission" date="2022-04" db="EMBL/GenBank/DDBJ databases">
        <title>Whole genome sequence of Sphaerotilus sp. FB-5.</title>
        <authorList>
            <person name="Takeda M."/>
            <person name="Narihara S."/>
            <person name="Akimoto M."/>
            <person name="Akimoto R."/>
            <person name="Nishiyashiki S."/>
            <person name="Murakami T."/>
        </authorList>
    </citation>
    <scope>NUCLEOTIDE SEQUENCE</scope>
    <source>
        <strain evidence="1">FB-5</strain>
    </source>
</reference>
<evidence type="ECO:0000313" key="2">
    <source>
        <dbReference type="Proteomes" id="UP001057498"/>
    </source>
</evidence>
<accession>A0ABN6PGW8</accession>
<dbReference type="EMBL" id="AP025730">
    <property type="protein sequence ID" value="BDI03952.1"/>
    <property type="molecule type" value="Genomic_DNA"/>
</dbReference>
<dbReference type="Proteomes" id="UP001057498">
    <property type="component" value="Chromosome"/>
</dbReference>
<sequence length="61" mass="6992">MWTDAGGVGKLNQEIKKNLTRWRRDKQDGRARADFDSIHPEDAGATRWLGRASCPRVRRAL</sequence>
<protein>
    <submittedName>
        <fullName evidence="1">Uncharacterized protein</fullName>
    </submittedName>
</protein>
<gene>
    <name evidence="1" type="ORF">CATMQ487_09220</name>
</gene>
<evidence type="ECO:0000313" key="1">
    <source>
        <dbReference type="EMBL" id="BDI03952.1"/>
    </source>
</evidence>
<organism evidence="1 2">
    <name type="scientific">Sphaerotilus microaerophilus</name>
    <dbReference type="NCBI Taxonomy" id="2914710"/>
    <lineage>
        <taxon>Bacteria</taxon>
        <taxon>Pseudomonadati</taxon>
        <taxon>Pseudomonadota</taxon>
        <taxon>Betaproteobacteria</taxon>
        <taxon>Burkholderiales</taxon>
        <taxon>Sphaerotilaceae</taxon>
        <taxon>Sphaerotilus</taxon>
    </lineage>
</organism>
<name>A0ABN6PGW8_9BURK</name>
<keyword evidence="2" id="KW-1185">Reference proteome</keyword>